<keyword evidence="5" id="KW-1185">Reference proteome</keyword>
<dbReference type="Gene3D" id="3.40.630.30">
    <property type="match status" value="1"/>
</dbReference>
<sequence length="150" mass="17005">MADLTVGPPTEADFERWRALFLGYAAFYHVELTDHRIAESWSWFFDPDRMTDCLLARTADGTPVGLAHYRTEDSPLRGTRGFLDDLFVDPAHRGSGAVDALFAELRRIGEQQGWPTLAWRTAENNYRARSVYDRYATTTGFLTYSMSLGA</sequence>
<keyword evidence="2 4" id="KW-0012">Acyltransferase</keyword>
<reference evidence="5" key="1">
    <citation type="journal article" date="2019" name="Int. J. Syst. Evol. Microbiol.">
        <title>The Global Catalogue of Microorganisms (GCM) 10K type strain sequencing project: providing services to taxonomists for standard genome sequencing and annotation.</title>
        <authorList>
            <consortium name="The Broad Institute Genomics Platform"/>
            <consortium name="The Broad Institute Genome Sequencing Center for Infectious Disease"/>
            <person name="Wu L."/>
            <person name="Ma J."/>
        </authorList>
    </citation>
    <scope>NUCLEOTIDE SEQUENCE [LARGE SCALE GENOMIC DNA]</scope>
    <source>
        <strain evidence="5">JCM 4816</strain>
    </source>
</reference>
<evidence type="ECO:0000259" key="3">
    <source>
        <dbReference type="PROSITE" id="PS51186"/>
    </source>
</evidence>
<dbReference type="PROSITE" id="PS51186">
    <property type="entry name" value="GNAT"/>
    <property type="match status" value="1"/>
</dbReference>
<evidence type="ECO:0000256" key="2">
    <source>
        <dbReference type="ARBA" id="ARBA00023315"/>
    </source>
</evidence>
<dbReference type="GO" id="GO:0016746">
    <property type="term" value="F:acyltransferase activity"/>
    <property type="evidence" value="ECO:0007669"/>
    <property type="project" value="UniProtKB-KW"/>
</dbReference>
<dbReference type="EC" id="2.3.-.-" evidence="4"/>
<gene>
    <name evidence="4" type="ORF">ACFP3V_20735</name>
</gene>
<dbReference type="EMBL" id="JBHSQJ010000084">
    <property type="protein sequence ID" value="MFC5909629.1"/>
    <property type="molecule type" value="Genomic_DNA"/>
</dbReference>
<dbReference type="Pfam" id="PF00583">
    <property type="entry name" value="Acetyltransf_1"/>
    <property type="match status" value="1"/>
</dbReference>
<organism evidence="4 5">
    <name type="scientific">Streptacidiphilus monticola</name>
    <dbReference type="NCBI Taxonomy" id="2161674"/>
    <lineage>
        <taxon>Bacteria</taxon>
        <taxon>Bacillati</taxon>
        <taxon>Actinomycetota</taxon>
        <taxon>Actinomycetes</taxon>
        <taxon>Kitasatosporales</taxon>
        <taxon>Streptomycetaceae</taxon>
        <taxon>Streptacidiphilus</taxon>
    </lineage>
</organism>
<dbReference type="InterPro" id="IPR051016">
    <property type="entry name" value="Diverse_Substrate_AcTransf"/>
</dbReference>
<dbReference type="CDD" id="cd04301">
    <property type="entry name" value="NAT_SF"/>
    <property type="match status" value="1"/>
</dbReference>
<proteinExistence type="predicted"/>
<name>A0ABW1G4D4_9ACTN</name>
<protein>
    <submittedName>
        <fullName evidence="4">GNAT family N-acetyltransferase</fullName>
        <ecNumber evidence="4">2.3.-.-</ecNumber>
    </submittedName>
</protein>
<accession>A0ABW1G4D4</accession>
<keyword evidence="1 4" id="KW-0808">Transferase</keyword>
<feature type="domain" description="N-acetyltransferase" evidence="3">
    <location>
        <begin position="4"/>
        <end position="150"/>
    </location>
</feature>
<evidence type="ECO:0000313" key="5">
    <source>
        <dbReference type="Proteomes" id="UP001596174"/>
    </source>
</evidence>
<dbReference type="PANTHER" id="PTHR10545:SF29">
    <property type="entry name" value="GH14572P-RELATED"/>
    <property type="match status" value="1"/>
</dbReference>
<evidence type="ECO:0000313" key="4">
    <source>
        <dbReference type="EMBL" id="MFC5909629.1"/>
    </source>
</evidence>
<dbReference type="Proteomes" id="UP001596174">
    <property type="component" value="Unassembled WGS sequence"/>
</dbReference>
<dbReference type="InterPro" id="IPR000182">
    <property type="entry name" value="GNAT_dom"/>
</dbReference>
<dbReference type="RefSeq" id="WP_380585592.1">
    <property type="nucleotide sequence ID" value="NZ_JBHSQJ010000084.1"/>
</dbReference>
<dbReference type="InterPro" id="IPR016181">
    <property type="entry name" value="Acyl_CoA_acyltransferase"/>
</dbReference>
<comment type="caution">
    <text evidence="4">The sequence shown here is derived from an EMBL/GenBank/DDBJ whole genome shotgun (WGS) entry which is preliminary data.</text>
</comment>
<dbReference type="SUPFAM" id="SSF55729">
    <property type="entry name" value="Acyl-CoA N-acyltransferases (Nat)"/>
    <property type="match status" value="1"/>
</dbReference>
<dbReference type="PANTHER" id="PTHR10545">
    <property type="entry name" value="DIAMINE N-ACETYLTRANSFERASE"/>
    <property type="match status" value="1"/>
</dbReference>
<evidence type="ECO:0000256" key="1">
    <source>
        <dbReference type="ARBA" id="ARBA00022679"/>
    </source>
</evidence>